<feature type="binding site" evidence="6">
    <location>
        <position position="64"/>
    </location>
    <ligand>
        <name>a divalent metal cation</name>
        <dbReference type="ChEBI" id="CHEBI:60240"/>
        <label>2</label>
    </ligand>
</feature>
<dbReference type="EMBL" id="RJUF01000176">
    <property type="protein sequence ID" value="MCP9764824.1"/>
    <property type="molecule type" value="Genomic_DNA"/>
</dbReference>
<organism evidence="7 8">
    <name type="scientific">Lacihabitans soyangensis</name>
    <dbReference type="NCBI Taxonomy" id="869394"/>
    <lineage>
        <taxon>Bacteria</taxon>
        <taxon>Pseudomonadati</taxon>
        <taxon>Bacteroidota</taxon>
        <taxon>Cytophagia</taxon>
        <taxon>Cytophagales</taxon>
        <taxon>Leadbetterellaceae</taxon>
        <taxon>Lacihabitans</taxon>
    </lineage>
</organism>
<accession>A0AAE3H464</accession>
<dbReference type="InterPro" id="IPR017221">
    <property type="entry name" value="DUF34/NIF3_bac"/>
</dbReference>
<evidence type="ECO:0000313" key="7">
    <source>
        <dbReference type="EMBL" id="MCP9764824.1"/>
    </source>
</evidence>
<dbReference type="InterPro" id="IPR015867">
    <property type="entry name" value="N-reg_PII/ATP_PRibTrfase_C"/>
</dbReference>
<keyword evidence="8" id="KW-1185">Reference proteome</keyword>
<comment type="subunit">
    <text evidence="2">Homohexamer.</text>
</comment>
<evidence type="ECO:0000256" key="4">
    <source>
        <dbReference type="ARBA" id="ARBA00022723"/>
    </source>
</evidence>
<dbReference type="PANTHER" id="PTHR13799">
    <property type="entry name" value="NGG1 INTERACTING FACTOR 3"/>
    <property type="match status" value="1"/>
</dbReference>
<protein>
    <recommendedName>
        <fullName evidence="3 5">GTP cyclohydrolase 1 type 2 homolog</fullName>
    </recommendedName>
</protein>
<keyword evidence="4 5" id="KW-0479">Metal-binding</keyword>
<evidence type="ECO:0000256" key="5">
    <source>
        <dbReference type="PIRNR" id="PIRNR037489"/>
    </source>
</evidence>
<evidence type="ECO:0000256" key="1">
    <source>
        <dbReference type="ARBA" id="ARBA00006964"/>
    </source>
</evidence>
<dbReference type="Proteomes" id="UP001204144">
    <property type="component" value="Unassembled WGS sequence"/>
</dbReference>
<feature type="binding site" evidence="6">
    <location>
        <position position="65"/>
    </location>
    <ligand>
        <name>a divalent metal cation</name>
        <dbReference type="ChEBI" id="CHEBI:60240"/>
        <label>1</label>
    </ligand>
</feature>
<dbReference type="Gene3D" id="3.30.70.120">
    <property type="match status" value="1"/>
</dbReference>
<dbReference type="SUPFAM" id="SSF102705">
    <property type="entry name" value="NIF3 (NGG1p interacting factor 3)-like"/>
    <property type="match status" value="1"/>
</dbReference>
<evidence type="ECO:0000256" key="3">
    <source>
        <dbReference type="ARBA" id="ARBA00022112"/>
    </source>
</evidence>
<dbReference type="PIRSF" id="PIRSF037489">
    <property type="entry name" value="UCP037489_NIF3_YqfO"/>
    <property type="match status" value="1"/>
</dbReference>
<comment type="similarity">
    <text evidence="1 5">Belongs to the GTP cyclohydrolase I type 2/NIF3 family.</text>
</comment>
<feature type="binding site" evidence="6">
    <location>
        <position position="327"/>
    </location>
    <ligand>
        <name>a divalent metal cation</name>
        <dbReference type="ChEBI" id="CHEBI:60240"/>
        <label>1</label>
    </ligand>
</feature>
<dbReference type="AlphaFoldDB" id="A0AAE3H464"/>
<sequence length="365" mass="40913">MTIKELTDYLEKIAPLSYQEDYDNCGLIVGEANAEVTNVLVSLDVTLEVIDEAIAKKCNLVIAHHPLIFKGLKKLNGKNYIEKSVIKAIKNDIAIYAIHTNLDNVTNGVNFKIAEKLNLQNVSILKPKSDTLMKLTVFCPIENTPRLQDAFYAAGAGEIGNYSNCSFKSTGIGSFKPNSVATPVIGQNNKYEEVEENRIEVVFPAYLESKILETMRKNHMYKEVAYYLHRIENQNQAVGSGAIGNLSEAMTKSEFLAYLKNCMNLNVIRFTETKSEKIKKVAVCGGVGSFLLADAKRQGADAFVTADYKYHEFFDAENEIMIADIGHFESEVYTKDLIVEIISKKFTNFASYLSEIDTNPIKYYH</sequence>
<dbReference type="InterPro" id="IPR036069">
    <property type="entry name" value="DUF34/NIF3_sf"/>
</dbReference>
<proteinExistence type="inferred from homology"/>
<dbReference type="RefSeq" id="WP_255038511.1">
    <property type="nucleotide sequence ID" value="NZ_RJUF01000176.1"/>
</dbReference>
<dbReference type="PANTHER" id="PTHR13799:SF14">
    <property type="entry name" value="GTP CYCLOHYDROLASE 1 TYPE 2 HOMOLOG"/>
    <property type="match status" value="1"/>
</dbReference>
<evidence type="ECO:0000313" key="8">
    <source>
        <dbReference type="Proteomes" id="UP001204144"/>
    </source>
</evidence>
<name>A0AAE3H464_9BACT</name>
<comment type="caution">
    <text evidence="7">The sequence shown here is derived from an EMBL/GenBank/DDBJ whole genome shotgun (WGS) entry which is preliminary data.</text>
</comment>
<dbReference type="GO" id="GO:0005737">
    <property type="term" value="C:cytoplasm"/>
    <property type="evidence" value="ECO:0007669"/>
    <property type="project" value="TreeGrafter"/>
</dbReference>
<reference evidence="7 8" key="1">
    <citation type="submission" date="2018-11" db="EMBL/GenBank/DDBJ databases">
        <title>Novel bacteria species description.</title>
        <authorList>
            <person name="Han J.-H."/>
        </authorList>
    </citation>
    <scope>NUCLEOTIDE SEQUENCE [LARGE SCALE GENOMIC DNA]</scope>
    <source>
        <strain evidence="7 8">KCTC23259</strain>
    </source>
</reference>
<dbReference type="Pfam" id="PF01784">
    <property type="entry name" value="DUF34_NIF3"/>
    <property type="match status" value="1"/>
</dbReference>
<dbReference type="Gene3D" id="3.40.1390.30">
    <property type="entry name" value="NIF3 (NGG1p interacting factor 3)-like"/>
    <property type="match status" value="1"/>
</dbReference>
<dbReference type="InterPro" id="IPR002678">
    <property type="entry name" value="DUF34/NIF3"/>
</dbReference>
<evidence type="ECO:0000256" key="6">
    <source>
        <dbReference type="PIRSR" id="PIRSR602678-1"/>
    </source>
</evidence>
<dbReference type="GO" id="GO:0046872">
    <property type="term" value="F:metal ion binding"/>
    <property type="evidence" value="ECO:0007669"/>
    <property type="project" value="UniProtKB-UniRule"/>
</dbReference>
<dbReference type="FunFam" id="3.40.1390.30:FF:000001">
    <property type="entry name" value="GTP cyclohydrolase 1 type 2"/>
    <property type="match status" value="1"/>
</dbReference>
<feature type="binding site" evidence="6">
    <location>
        <position position="331"/>
    </location>
    <ligand>
        <name>a divalent metal cation</name>
        <dbReference type="ChEBI" id="CHEBI:60240"/>
        <label>1</label>
    </ligand>
</feature>
<dbReference type="NCBIfam" id="TIGR00486">
    <property type="entry name" value="YbgI_SA1388"/>
    <property type="match status" value="1"/>
</dbReference>
<gene>
    <name evidence="7" type="ORF">EGI31_17935</name>
</gene>
<feature type="binding site" evidence="6">
    <location>
        <position position="103"/>
    </location>
    <ligand>
        <name>a divalent metal cation</name>
        <dbReference type="ChEBI" id="CHEBI:60240"/>
        <label>1</label>
    </ligand>
</feature>
<evidence type="ECO:0000256" key="2">
    <source>
        <dbReference type="ARBA" id="ARBA00011643"/>
    </source>
</evidence>